<dbReference type="PANTHER" id="PTHR46732:SF8">
    <property type="entry name" value="ATP-DEPENDENT PROTEASE LA (LON) DOMAIN PROTEIN"/>
    <property type="match status" value="1"/>
</dbReference>
<name>A0A3B1AKB4_9ZZZZ</name>
<evidence type="ECO:0000313" key="2">
    <source>
        <dbReference type="EMBL" id="VAX02151.1"/>
    </source>
</evidence>
<keyword evidence="2" id="KW-0645">Protease</keyword>
<dbReference type="SUPFAM" id="SSF88697">
    <property type="entry name" value="PUA domain-like"/>
    <property type="match status" value="1"/>
</dbReference>
<feature type="domain" description="Lon N-terminal" evidence="1">
    <location>
        <begin position="2"/>
        <end position="192"/>
    </location>
</feature>
<dbReference type="InterPro" id="IPR046336">
    <property type="entry name" value="Lon_prtase_N_sf"/>
</dbReference>
<proteinExistence type="predicted"/>
<dbReference type="AlphaFoldDB" id="A0A3B1AKB4"/>
<dbReference type="Pfam" id="PF02190">
    <property type="entry name" value="LON_substr_bdg"/>
    <property type="match status" value="1"/>
</dbReference>
<reference evidence="2" key="1">
    <citation type="submission" date="2018-06" db="EMBL/GenBank/DDBJ databases">
        <authorList>
            <person name="Zhirakovskaya E."/>
        </authorList>
    </citation>
    <scope>NUCLEOTIDE SEQUENCE</scope>
</reference>
<sequence>MTQRIPLFPLQTVLFPGGPLPLRIFEPRYLDMVSDCMKKDIGIGVVLIRDGLEVGKAAETHNVGTVCKITYWNKRSDGVLGVTVRGEQRFKILSHYVEHSQLVMAEVDLIPNDPITPIPIQFKPMISLLHQIIDQLEPPYTTMPTDYDDAGWVGARLVELLPMELQQKQSYLKLHDPLERLESLSDSLERMEVW</sequence>
<evidence type="ECO:0000259" key="1">
    <source>
        <dbReference type="PROSITE" id="PS51787"/>
    </source>
</evidence>
<dbReference type="Gene3D" id="2.30.130.40">
    <property type="entry name" value="LON domain-like"/>
    <property type="match status" value="1"/>
</dbReference>
<dbReference type="SMART" id="SM00464">
    <property type="entry name" value="LON"/>
    <property type="match status" value="1"/>
</dbReference>
<dbReference type="EMBL" id="UOFS01000054">
    <property type="protein sequence ID" value="VAX02151.1"/>
    <property type="molecule type" value="Genomic_DNA"/>
</dbReference>
<dbReference type="PANTHER" id="PTHR46732">
    <property type="entry name" value="ATP-DEPENDENT PROTEASE LA (LON) DOMAIN PROTEIN"/>
    <property type="match status" value="1"/>
</dbReference>
<keyword evidence="2" id="KW-0378">Hydrolase</keyword>
<gene>
    <name evidence="2" type="ORF">MNBD_GAMMA22-418</name>
</gene>
<dbReference type="InterPro" id="IPR003111">
    <property type="entry name" value="Lon_prtase_N"/>
</dbReference>
<dbReference type="GO" id="GO:0008233">
    <property type="term" value="F:peptidase activity"/>
    <property type="evidence" value="ECO:0007669"/>
    <property type="project" value="UniProtKB-KW"/>
</dbReference>
<protein>
    <submittedName>
        <fullName evidence="2">Uncharacterized protein, similar to the N-terminal domain of Lon protease</fullName>
    </submittedName>
</protein>
<dbReference type="GO" id="GO:0006508">
    <property type="term" value="P:proteolysis"/>
    <property type="evidence" value="ECO:0007669"/>
    <property type="project" value="UniProtKB-KW"/>
</dbReference>
<dbReference type="Gene3D" id="1.10.4060.10">
    <property type="entry name" value="BPP1347 like domain"/>
    <property type="match status" value="1"/>
</dbReference>
<dbReference type="PROSITE" id="PS51787">
    <property type="entry name" value="LON_N"/>
    <property type="match status" value="1"/>
</dbReference>
<organism evidence="2">
    <name type="scientific">hydrothermal vent metagenome</name>
    <dbReference type="NCBI Taxonomy" id="652676"/>
    <lineage>
        <taxon>unclassified sequences</taxon>
        <taxon>metagenomes</taxon>
        <taxon>ecological metagenomes</taxon>
    </lineage>
</organism>
<accession>A0A3B1AKB4</accession>
<dbReference type="InterPro" id="IPR015947">
    <property type="entry name" value="PUA-like_sf"/>
</dbReference>